<evidence type="ECO:0000256" key="1">
    <source>
        <dbReference type="SAM" id="Phobius"/>
    </source>
</evidence>
<keyword evidence="3" id="KW-1185">Reference proteome</keyword>
<accession>A0A429Y1T6</accession>
<dbReference type="Proteomes" id="UP000287156">
    <property type="component" value="Unassembled WGS sequence"/>
</dbReference>
<proteinExistence type="predicted"/>
<gene>
    <name evidence="2" type="ORF">D4T97_007885</name>
</gene>
<feature type="transmembrane region" description="Helical" evidence="1">
    <location>
        <begin position="6"/>
        <end position="30"/>
    </location>
</feature>
<dbReference type="EMBL" id="QYTV02000003">
    <property type="protein sequence ID" value="RST75170.1"/>
    <property type="molecule type" value="Genomic_DNA"/>
</dbReference>
<evidence type="ECO:0000313" key="3">
    <source>
        <dbReference type="Proteomes" id="UP000287156"/>
    </source>
</evidence>
<dbReference type="OrthoDB" id="2243651at2"/>
<sequence length="175" mass="18286">MNTRILVILSLFVAIGAALHFVIPGIFGGMKPDMMLAMMFLGIALFPDKKNVLLIGLATGLLAGLTSSFPGGLIPNLIDKPVTAFVFFGLYLLIAKNMSNLVVVAILTAIGTLVSGTVFLGSALLIVGLPPGTGFLALFAAVVIPATILNAIAMFVLFPIAKTILKRTNLMQQAS</sequence>
<keyword evidence="1" id="KW-0472">Membrane</keyword>
<feature type="transmembrane region" description="Helical" evidence="1">
    <location>
        <begin position="101"/>
        <end position="129"/>
    </location>
</feature>
<dbReference type="AlphaFoldDB" id="A0A429Y1T6"/>
<comment type="caution">
    <text evidence="2">The sequence shown here is derived from an EMBL/GenBank/DDBJ whole genome shotgun (WGS) entry which is preliminary data.</text>
</comment>
<keyword evidence="1" id="KW-0812">Transmembrane</keyword>
<feature type="transmembrane region" description="Helical" evidence="1">
    <location>
        <begin position="77"/>
        <end position="94"/>
    </location>
</feature>
<feature type="transmembrane region" description="Helical" evidence="1">
    <location>
        <begin position="135"/>
        <end position="161"/>
    </location>
</feature>
<organism evidence="2 3">
    <name type="scientific">Siminovitchia acidinfaciens</name>
    <dbReference type="NCBI Taxonomy" id="2321395"/>
    <lineage>
        <taxon>Bacteria</taxon>
        <taxon>Bacillati</taxon>
        <taxon>Bacillota</taxon>
        <taxon>Bacilli</taxon>
        <taxon>Bacillales</taxon>
        <taxon>Bacillaceae</taxon>
        <taxon>Siminovitchia</taxon>
    </lineage>
</organism>
<protein>
    <submittedName>
        <fullName evidence="2">Tryptophan transporter</fullName>
    </submittedName>
</protein>
<keyword evidence="1" id="KW-1133">Transmembrane helix</keyword>
<dbReference type="RefSeq" id="WP_126049408.1">
    <property type="nucleotide sequence ID" value="NZ_QYTV02000003.1"/>
</dbReference>
<dbReference type="InterPro" id="IPR031360">
    <property type="entry name" value="TrpP"/>
</dbReference>
<dbReference type="Pfam" id="PF17099">
    <property type="entry name" value="TrpP"/>
    <property type="match status" value="1"/>
</dbReference>
<name>A0A429Y1T6_9BACI</name>
<reference evidence="2" key="1">
    <citation type="submission" date="2018-12" db="EMBL/GenBank/DDBJ databases">
        <authorList>
            <person name="Sun L."/>
            <person name="Chen Z."/>
        </authorList>
    </citation>
    <scope>NUCLEOTIDE SEQUENCE [LARGE SCALE GENOMIC DNA]</scope>
    <source>
        <strain evidence="2">3-2-2</strain>
    </source>
</reference>
<evidence type="ECO:0000313" key="2">
    <source>
        <dbReference type="EMBL" id="RST75170.1"/>
    </source>
</evidence>